<evidence type="ECO:0000313" key="5">
    <source>
        <dbReference type="Proteomes" id="UP000315700"/>
    </source>
</evidence>
<keyword evidence="3 4" id="KW-0012">Acyltransferase</keyword>
<keyword evidence="1" id="KW-0028">Amino-acid biosynthesis</keyword>
<dbReference type="FunCoup" id="A0A517SJ01">
    <property type="interactions" value="386"/>
</dbReference>
<gene>
    <name evidence="4" type="primary">cysE_1</name>
    <name evidence="4" type="ORF">Pan44_41500</name>
</gene>
<dbReference type="PANTHER" id="PTHR42811">
    <property type="entry name" value="SERINE ACETYLTRANSFERASE"/>
    <property type="match status" value="1"/>
</dbReference>
<proteinExistence type="predicted"/>
<dbReference type="Gene3D" id="2.160.10.10">
    <property type="entry name" value="Hexapeptide repeat proteins"/>
    <property type="match status" value="1"/>
</dbReference>
<reference evidence="4 5" key="1">
    <citation type="submission" date="2019-02" db="EMBL/GenBank/DDBJ databases">
        <title>Deep-cultivation of Planctomycetes and their phenomic and genomic characterization uncovers novel biology.</title>
        <authorList>
            <person name="Wiegand S."/>
            <person name="Jogler M."/>
            <person name="Boedeker C."/>
            <person name="Pinto D."/>
            <person name="Vollmers J."/>
            <person name="Rivas-Marin E."/>
            <person name="Kohn T."/>
            <person name="Peeters S.H."/>
            <person name="Heuer A."/>
            <person name="Rast P."/>
            <person name="Oberbeckmann S."/>
            <person name="Bunk B."/>
            <person name="Jeske O."/>
            <person name="Meyerdierks A."/>
            <person name="Storesund J.E."/>
            <person name="Kallscheuer N."/>
            <person name="Luecker S."/>
            <person name="Lage O.M."/>
            <person name="Pohl T."/>
            <person name="Merkel B.J."/>
            <person name="Hornburger P."/>
            <person name="Mueller R.-W."/>
            <person name="Bruemmer F."/>
            <person name="Labrenz M."/>
            <person name="Spormann A.M."/>
            <person name="Op den Camp H."/>
            <person name="Overmann J."/>
            <person name="Amann R."/>
            <person name="Jetten M.S.M."/>
            <person name="Mascher T."/>
            <person name="Medema M.H."/>
            <person name="Devos D.P."/>
            <person name="Kaster A.-K."/>
            <person name="Ovreas L."/>
            <person name="Rohde M."/>
            <person name="Galperin M.Y."/>
            <person name="Jogler C."/>
        </authorList>
    </citation>
    <scope>NUCLEOTIDE SEQUENCE [LARGE SCALE GENOMIC DNA]</scope>
    <source>
        <strain evidence="4 5">Pan44</strain>
    </source>
</reference>
<dbReference type="CDD" id="cd03354">
    <property type="entry name" value="LbH_SAT"/>
    <property type="match status" value="1"/>
</dbReference>
<evidence type="ECO:0000256" key="1">
    <source>
        <dbReference type="ARBA" id="ARBA00022605"/>
    </source>
</evidence>
<protein>
    <submittedName>
        <fullName evidence="4">Serine acetyltransferase</fullName>
        <ecNumber evidence="4">2.3.1.30</ecNumber>
    </submittedName>
</protein>
<dbReference type="EMBL" id="CP036271">
    <property type="protein sequence ID" value="QDT56100.1"/>
    <property type="molecule type" value="Genomic_DNA"/>
</dbReference>
<keyword evidence="5" id="KW-1185">Reference proteome</keyword>
<dbReference type="Proteomes" id="UP000315700">
    <property type="component" value="Chromosome"/>
</dbReference>
<dbReference type="SUPFAM" id="SSF51161">
    <property type="entry name" value="Trimeric LpxA-like enzymes"/>
    <property type="match status" value="1"/>
</dbReference>
<dbReference type="RefSeq" id="WP_145032984.1">
    <property type="nucleotide sequence ID" value="NZ_CP036271.1"/>
</dbReference>
<sequence length="317" mass="35007">MATDFRIKEELGQLTDRLVDSYLEHRSINYLGHCPLPNVADVVSIVSDVKELLFPGYRRRQHLHMGNVTYFVGDMIDSLHDRLTQQIARAVRYGSDTQHSDCCETEKLKDFEMEGQRQTVRFLESLPELRRLLATDVQAAFDGDPAASGLDEIIFCYPGLEAISSYRIAHQLFRQGVPLIPRMISEDAHKLTGIDIHPGAKIGPSFFIDHGTGVVIGATCEIGSRVKIYQGVTLGALSFAKDEDGNLVRGSKRHPTIDDDVVIYANATVLGGETTVGANCVVGASVSLTRTIPPYTVVTIEKPQLRFRDLQPKPEAG</sequence>
<name>A0A517SJ01_9PLAN</name>
<dbReference type="InParanoid" id="A0A517SJ01"/>
<evidence type="ECO:0000256" key="3">
    <source>
        <dbReference type="ARBA" id="ARBA00023315"/>
    </source>
</evidence>
<dbReference type="GO" id="GO:0008652">
    <property type="term" value="P:amino acid biosynthetic process"/>
    <property type="evidence" value="ECO:0007669"/>
    <property type="project" value="UniProtKB-KW"/>
</dbReference>
<dbReference type="Gene3D" id="1.10.3130.10">
    <property type="entry name" value="serine acetyltransferase, domain 1"/>
    <property type="match status" value="1"/>
</dbReference>
<dbReference type="InterPro" id="IPR011004">
    <property type="entry name" value="Trimer_LpxA-like_sf"/>
</dbReference>
<dbReference type="OrthoDB" id="9801456at2"/>
<keyword evidence="2 4" id="KW-0808">Transferase</keyword>
<dbReference type="GO" id="GO:0009001">
    <property type="term" value="F:serine O-acetyltransferase activity"/>
    <property type="evidence" value="ECO:0007669"/>
    <property type="project" value="UniProtKB-EC"/>
</dbReference>
<dbReference type="KEGG" id="ccos:Pan44_41500"/>
<dbReference type="EC" id="2.3.1.30" evidence="4"/>
<dbReference type="AlphaFoldDB" id="A0A517SJ01"/>
<dbReference type="InterPro" id="IPR045304">
    <property type="entry name" value="LbH_SAT"/>
</dbReference>
<dbReference type="InterPro" id="IPR042122">
    <property type="entry name" value="Ser_AcTrfase_N_sf"/>
</dbReference>
<accession>A0A517SJ01</accession>
<evidence type="ECO:0000313" key="4">
    <source>
        <dbReference type="EMBL" id="QDT56100.1"/>
    </source>
</evidence>
<evidence type="ECO:0000256" key="2">
    <source>
        <dbReference type="ARBA" id="ARBA00022679"/>
    </source>
</evidence>
<organism evidence="4 5">
    <name type="scientific">Caulifigura coniformis</name>
    <dbReference type="NCBI Taxonomy" id="2527983"/>
    <lineage>
        <taxon>Bacteria</taxon>
        <taxon>Pseudomonadati</taxon>
        <taxon>Planctomycetota</taxon>
        <taxon>Planctomycetia</taxon>
        <taxon>Planctomycetales</taxon>
        <taxon>Planctomycetaceae</taxon>
        <taxon>Caulifigura</taxon>
    </lineage>
</organism>